<reference evidence="1 2" key="1">
    <citation type="journal article" date="2008" name="J. Bacteriol.">
        <title>The genome of Heliobacterium modesticaldum, a phototrophic representative of the Firmicutes containing the simplest photosynthetic apparatus.</title>
        <authorList>
            <person name="Sattley W.M."/>
            <person name="Madigan M.T."/>
            <person name="Swingley W.D."/>
            <person name="Cheung P.C."/>
            <person name="Clocksin K.M."/>
            <person name="Conrad A.L."/>
            <person name="Dejesa L.C."/>
            <person name="Honchak B.M."/>
            <person name="Jung D.O."/>
            <person name="Karbach L.E."/>
            <person name="Kurdoglu A."/>
            <person name="Lahiri S."/>
            <person name="Mastrian S.D."/>
            <person name="Page L.E."/>
            <person name="Taylor H.L."/>
            <person name="Wang Z.T."/>
            <person name="Raymond J."/>
            <person name="Chen M."/>
            <person name="Blankenship R.E."/>
            <person name="Touchman J.W."/>
        </authorList>
    </citation>
    <scope>NUCLEOTIDE SEQUENCE [LARGE SCALE GENOMIC DNA]</scope>
    <source>
        <strain evidence="2">ATCC 51547 / Ice1</strain>
    </source>
</reference>
<protein>
    <submittedName>
        <fullName evidence="1">Uncharacterized protein</fullName>
    </submittedName>
</protein>
<accession>B0TEB5</accession>
<dbReference type="AlphaFoldDB" id="B0TEB5"/>
<sequence length="43" mass="4747">MLAGKKLASACADCLQQPEFPHPTLPCAVPSMERSEKIVYNRD</sequence>
<dbReference type="EMBL" id="CP000930">
    <property type="protein sequence ID" value="ABZ85597.1"/>
    <property type="molecule type" value="Genomic_DNA"/>
</dbReference>
<evidence type="ECO:0000313" key="2">
    <source>
        <dbReference type="Proteomes" id="UP000008550"/>
    </source>
</evidence>
<proteinExistence type="predicted"/>
<name>B0TEB5_HELMI</name>
<evidence type="ECO:0000313" key="1">
    <source>
        <dbReference type="EMBL" id="ABZ85597.1"/>
    </source>
</evidence>
<dbReference type="KEGG" id="hmo:HM1_3096"/>
<keyword evidence="2" id="KW-1185">Reference proteome</keyword>
<dbReference type="Proteomes" id="UP000008550">
    <property type="component" value="Chromosome"/>
</dbReference>
<dbReference type="HOGENOM" id="CLU_3234442_0_0_9"/>
<organism evidence="1 2">
    <name type="scientific">Heliobacterium modesticaldum (strain ATCC 51547 / Ice1)</name>
    <dbReference type="NCBI Taxonomy" id="498761"/>
    <lineage>
        <taxon>Bacteria</taxon>
        <taxon>Bacillati</taxon>
        <taxon>Bacillota</taxon>
        <taxon>Clostridia</taxon>
        <taxon>Eubacteriales</taxon>
        <taxon>Heliobacteriaceae</taxon>
        <taxon>Heliomicrobium</taxon>
    </lineage>
</organism>
<dbReference type="STRING" id="498761.HM1_3096"/>
<gene>
    <name evidence="1" type="ORF">HM1_3096</name>
</gene>